<evidence type="ECO:0000313" key="4">
    <source>
        <dbReference type="EMBL" id="KAF4748977.1"/>
    </source>
</evidence>
<comment type="caution">
    <text evidence="4">The sequence shown here is derived from an EMBL/GenBank/DDBJ whole genome shotgun (WGS) entry which is preliminary data.</text>
</comment>
<gene>
    <name evidence="4" type="ORF">FOZ62_008352</name>
</gene>
<organism evidence="4 5">
    <name type="scientific">Perkinsus olseni</name>
    <name type="common">Perkinsus atlanticus</name>
    <dbReference type="NCBI Taxonomy" id="32597"/>
    <lineage>
        <taxon>Eukaryota</taxon>
        <taxon>Sar</taxon>
        <taxon>Alveolata</taxon>
        <taxon>Perkinsozoa</taxon>
        <taxon>Perkinsea</taxon>
        <taxon>Perkinsida</taxon>
        <taxon>Perkinsidae</taxon>
        <taxon>Perkinsus</taxon>
    </lineage>
</organism>
<evidence type="ECO:0000256" key="1">
    <source>
        <dbReference type="ARBA" id="ARBA00022857"/>
    </source>
</evidence>
<dbReference type="AlphaFoldDB" id="A0A7J6TW64"/>
<dbReference type="GO" id="GO:0070402">
    <property type="term" value="F:NADPH binding"/>
    <property type="evidence" value="ECO:0007669"/>
    <property type="project" value="TreeGrafter"/>
</dbReference>
<evidence type="ECO:0000256" key="2">
    <source>
        <dbReference type="ARBA" id="ARBA00023002"/>
    </source>
</evidence>
<evidence type="ECO:0000259" key="3">
    <source>
        <dbReference type="SMART" id="SM00829"/>
    </source>
</evidence>
<dbReference type="PANTHER" id="PTHR48106">
    <property type="entry name" value="QUINONE OXIDOREDUCTASE PIG3-RELATED"/>
    <property type="match status" value="1"/>
</dbReference>
<keyword evidence="1" id="KW-0521">NADP</keyword>
<dbReference type="SUPFAM" id="SSF51735">
    <property type="entry name" value="NAD(P)-binding Rossmann-fold domains"/>
    <property type="match status" value="1"/>
</dbReference>
<keyword evidence="2" id="KW-0560">Oxidoreductase</keyword>
<accession>A0A7J6TW64</accession>
<feature type="domain" description="Enoyl reductase (ER)" evidence="3">
    <location>
        <begin position="1"/>
        <end position="202"/>
    </location>
</feature>
<dbReference type="Proteomes" id="UP000574390">
    <property type="component" value="Unassembled WGS sequence"/>
</dbReference>
<evidence type="ECO:0000313" key="5">
    <source>
        <dbReference type="Proteomes" id="UP000574390"/>
    </source>
</evidence>
<dbReference type="EMBL" id="JABANM010004617">
    <property type="protein sequence ID" value="KAF4748977.1"/>
    <property type="molecule type" value="Genomic_DNA"/>
</dbReference>
<proteinExistence type="predicted"/>
<reference evidence="4 5" key="1">
    <citation type="submission" date="2020-04" db="EMBL/GenBank/DDBJ databases">
        <title>Perkinsus olseni comparative genomics.</title>
        <authorList>
            <person name="Bogema D.R."/>
        </authorList>
    </citation>
    <scope>NUCLEOTIDE SEQUENCE [LARGE SCALE GENOMIC DNA]</scope>
    <source>
        <strain evidence="4">ATCC PRA-205</strain>
    </source>
</reference>
<dbReference type="InterPro" id="IPR036291">
    <property type="entry name" value="NAD(P)-bd_dom_sf"/>
</dbReference>
<feature type="non-terminal residue" evidence="4">
    <location>
        <position position="326"/>
    </location>
</feature>
<feature type="non-terminal residue" evidence="4">
    <location>
        <position position="1"/>
    </location>
</feature>
<dbReference type="Gene3D" id="3.90.180.10">
    <property type="entry name" value="Medium-chain alcohol dehydrogenases, catalytic domain"/>
    <property type="match status" value="1"/>
</dbReference>
<dbReference type="GO" id="GO:0016651">
    <property type="term" value="F:oxidoreductase activity, acting on NAD(P)H"/>
    <property type="evidence" value="ECO:0007669"/>
    <property type="project" value="TreeGrafter"/>
</dbReference>
<name>A0A7J6TW64_PEROL</name>
<dbReference type="InterPro" id="IPR020843">
    <property type="entry name" value="ER"/>
</dbReference>
<sequence length="326" mass="35088">ALDLRAGLNRGPKRTVLVHSAAGGVGLSCVAWLSRRGHHVMGTCHSKDERKVEMLKKLGVSEIFDSRDVCSWYVPLTTGKAPRPAAIIGALDGDQLSRSFEVVASNGFILDLAKKEQMLEAVNLPLSHFLRGVTYSACHLDEFMRTAEPAEVSDLMRRVWEEASATVRNDESSMPVTIYPCGELKRALEVLTNGKNIGKVVVRMEPPMQNGLAHTTIVDMRRNEDPVQGAALVATPLDSSFVAEPPTVTVRAPEVIPVDLLRPLANLEPAGAAYVAMPKPPQWPASPVWHGCCETSSASSSTDVDGKLAILTAAVRQRGNASVLGP</sequence>
<dbReference type="SMART" id="SM00829">
    <property type="entry name" value="PKS_ER"/>
    <property type="match status" value="1"/>
</dbReference>
<protein>
    <recommendedName>
        <fullName evidence="3">Enoyl reductase (ER) domain-containing protein</fullName>
    </recommendedName>
</protein>